<sequence>MQIWNAGLTYLFMKNDRAQLKFSVNDILNTNTRRYVSITENSIRDARYNNLGRYSMLTFTYNIQNFGGKVGGKDTFFRF</sequence>
<feature type="domain" description="Outer membrane protein beta-barrel" evidence="1">
    <location>
        <begin position="1"/>
        <end position="61"/>
    </location>
</feature>
<accession>A0A3N0BZI8</accession>
<reference evidence="2 3" key="1">
    <citation type="submission" date="2018-10" db="EMBL/GenBank/DDBJ databases">
        <title>Genome sequencing of Pedobacter jejuensis TNB23.</title>
        <authorList>
            <person name="Cho Y.-J."/>
            <person name="Cho A."/>
            <person name="Kim O.-S."/>
        </authorList>
    </citation>
    <scope>NUCLEOTIDE SEQUENCE [LARGE SCALE GENOMIC DNA]</scope>
    <source>
        <strain evidence="2 3">TNB23</strain>
    </source>
</reference>
<dbReference type="EMBL" id="RBEE01000008">
    <property type="protein sequence ID" value="RNL55152.1"/>
    <property type="molecule type" value="Genomic_DNA"/>
</dbReference>
<organism evidence="2 3">
    <name type="scientific">Pedobacter jejuensis</name>
    <dbReference type="NCBI Taxonomy" id="1268550"/>
    <lineage>
        <taxon>Bacteria</taxon>
        <taxon>Pseudomonadati</taxon>
        <taxon>Bacteroidota</taxon>
        <taxon>Sphingobacteriia</taxon>
        <taxon>Sphingobacteriales</taxon>
        <taxon>Sphingobacteriaceae</taxon>
        <taxon>Pedobacter</taxon>
    </lineage>
</organism>
<evidence type="ECO:0000259" key="1">
    <source>
        <dbReference type="Pfam" id="PF14905"/>
    </source>
</evidence>
<gene>
    <name evidence="2" type="ORF">D7004_05560</name>
</gene>
<evidence type="ECO:0000313" key="3">
    <source>
        <dbReference type="Proteomes" id="UP000274046"/>
    </source>
</evidence>
<dbReference type="Proteomes" id="UP000274046">
    <property type="component" value="Unassembled WGS sequence"/>
</dbReference>
<comment type="caution">
    <text evidence="2">The sequence shown here is derived from an EMBL/GenBank/DDBJ whole genome shotgun (WGS) entry which is preliminary data.</text>
</comment>
<name>A0A3N0BZI8_9SPHI</name>
<proteinExistence type="predicted"/>
<dbReference type="AlphaFoldDB" id="A0A3N0BZI8"/>
<evidence type="ECO:0000313" key="2">
    <source>
        <dbReference type="EMBL" id="RNL55152.1"/>
    </source>
</evidence>
<protein>
    <recommendedName>
        <fullName evidence="1">Outer membrane protein beta-barrel domain-containing protein</fullName>
    </recommendedName>
</protein>
<dbReference type="OrthoDB" id="1682379at2"/>
<keyword evidence="3" id="KW-1185">Reference proteome</keyword>
<dbReference type="InterPro" id="IPR041700">
    <property type="entry name" value="OMP_b-brl_3"/>
</dbReference>
<dbReference type="Pfam" id="PF14905">
    <property type="entry name" value="OMP_b-brl_3"/>
    <property type="match status" value="1"/>
</dbReference>